<name>A0ABN1K8S2_9BURK</name>
<sequence length="90" mass="10022">MKSATFPSLRVEAELREAAESVLQEGESLSGFIESSVRETIDRRRNRAEFIARGLAARQDFARTGVSYSADEVHAELKGRLEAARKRILG</sequence>
<proteinExistence type="predicted"/>
<comment type="caution">
    <text evidence="1">The sequence shown here is derived from an EMBL/GenBank/DDBJ whole genome shotgun (WGS) entry which is preliminary data.</text>
</comment>
<gene>
    <name evidence="1" type="ORF">GCM10009107_38950</name>
</gene>
<dbReference type="Proteomes" id="UP001500279">
    <property type="component" value="Unassembled WGS sequence"/>
</dbReference>
<organism evidence="1 2">
    <name type="scientific">Ideonella azotifigens</name>
    <dbReference type="NCBI Taxonomy" id="513160"/>
    <lineage>
        <taxon>Bacteria</taxon>
        <taxon>Pseudomonadati</taxon>
        <taxon>Pseudomonadota</taxon>
        <taxon>Betaproteobacteria</taxon>
        <taxon>Burkholderiales</taxon>
        <taxon>Sphaerotilaceae</taxon>
        <taxon>Ideonella</taxon>
    </lineage>
</organism>
<dbReference type="NCBIfam" id="NF041551">
    <property type="entry name" value="YlcI_YnfO_N"/>
    <property type="match status" value="1"/>
</dbReference>
<accession>A0ABN1K8S2</accession>
<reference evidence="1 2" key="1">
    <citation type="journal article" date="2019" name="Int. J. Syst. Evol. Microbiol.">
        <title>The Global Catalogue of Microorganisms (GCM) 10K type strain sequencing project: providing services to taxonomists for standard genome sequencing and annotation.</title>
        <authorList>
            <consortium name="The Broad Institute Genomics Platform"/>
            <consortium name="The Broad Institute Genome Sequencing Center for Infectious Disease"/>
            <person name="Wu L."/>
            <person name="Ma J."/>
        </authorList>
    </citation>
    <scope>NUCLEOTIDE SEQUENCE [LARGE SCALE GENOMIC DNA]</scope>
    <source>
        <strain evidence="1 2">JCM 15503</strain>
    </source>
</reference>
<dbReference type="RefSeq" id="WP_141285492.1">
    <property type="nucleotide sequence ID" value="NZ_BAAAEW010000025.1"/>
</dbReference>
<evidence type="ECO:0000313" key="2">
    <source>
        <dbReference type="Proteomes" id="UP001500279"/>
    </source>
</evidence>
<dbReference type="EMBL" id="BAAAEW010000025">
    <property type="protein sequence ID" value="GAA0758437.1"/>
    <property type="molecule type" value="Genomic_DNA"/>
</dbReference>
<protein>
    <submittedName>
        <fullName evidence="1">YlcI/YnfO family protein</fullName>
    </submittedName>
</protein>
<evidence type="ECO:0000313" key="1">
    <source>
        <dbReference type="EMBL" id="GAA0758437.1"/>
    </source>
</evidence>
<keyword evidence="2" id="KW-1185">Reference proteome</keyword>